<dbReference type="Proteomes" id="UP001139682">
    <property type="component" value="Unassembled WGS sequence"/>
</dbReference>
<name>A0A9X2AUB8_9GAMM</name>
<evidence type="ECO:0000313" key="4">
    <source>
        <dbReference type="Proteomes" id="UP001139682"/>
    </source>
</evidence>
<keyword evidence="2" id="KW-1133">Transmembrane helix</keyword>
<sequence length="415" mass="45654">MDALLILGGLLLIFAGAVWLVVLAFGTSLLWGVGVMLPPITLAYVVRHWHTARKAAGLSALGFIPLVVGLSLLANHDPDRVAAIFSLEWLNAGAQVEQPLLAELKGELDGRPFNPRVGRLINGVLTLREGDDLFARQEVNISLGSVASGALRVDVLPQDPAPIPEVEISWLGLDQELPEARRIRKGYTLHLDLLPVPPNKLAGDFHLVLPAHYQTTLSGRVELYTDELRYRGDQLDLSHDSADTLRYVIRDYLQRRFKTRAVEVESVSTVSFPAQEAAVAVKAKVDGAPAQFDLDLRKQDAGWAVELDDYAALPPPAPPVATTAPEKTKPSQPQGGVSRVDRRQRFSLARLLREPEKYERLLMRAQTKRGNVAQGRFIGIDREGNLSIEHFLKGAGQATYNLVPSDIVRLELLEP</sequence>
<keyword evidence="4" id="KW-1185">Reference proteome</keyword>
<evidence type="ECO:0000256" key="1">
    <source>
        <dbReference type="SAM" id="MobiDB-lite"/>
    </source>
</evidence>
<comment type="caution">
    <text evidence="3">The sequence shown here is derived from an EMBL/GenBank/DDBJ whole genome shotgun (WGS) entry which is preliminary data.</text>
</comment>
<keyword evidence="2" id="KW-0812">Transmembrane</keyword>
<dbReference type="EMBL" id="JALGRD010000004">
    <property type="protein sequence ID" value="MCJ0973357.1"/>
    <property type="molecule type" value="Genomic_DNA"/>
</dbReference>
<gene>
    <name evidence="3" type="ORF">MST27_08250</name>
</gene>
<feature type="transmembrane region" description="Helical" evidence="2">
    <location>
        <begin position="55"/>
        <end position="74"/>
    </location>
</feature>
<proteinExistence type="predicted"/>
<keyword evidence="2" id="KW-0472">Membrane</keyword>
<accession>A0A9X2AUB8</accession>
<dbReference type="AlphaFoldDB" id="A0A9X2AUB8"/>
<reference evidence="3" key="1">
    <citation type="submission" date="2022-03" db="EMBL/GenBank/DDBJ databases">
        <title>Pseudomonas marianensis sp. nov., a marine bacterium isolated from deep-sea sediments of the Mariana Trench.</title>
        <authorList>
            <person name="Wei Y."/>
        </authorList>
    </citation>
    <scope>NUCLEOTIDE SEQUENCE</scope>
    <source>
        <strain evidence="3">PS1</strain>
    </source>
</reference>
<feature type="region of interest" description="Disordered" evidence="1">
    <location>
        <begin position="314"/>
        <end position="340"/>
    </location>
</feature>
<evidence type="ECO:0000313" key="3">
    <source>
        <dbReference type="EMBL" id="MCJ0973357.1"/>
    </source>
</evidence>
<protein>
    <submittedName>
        <fullName evidence="3">MFS transporter</fullName>
    </submittedName>
</protein>
<organism evidence="3 4">
    <name type="scientific">Stutzerimonas marianensis</name>
    <dbReference type="NCBI Taxonomy" id="2929513"/>
    <lineage>
        <taxon>Bacteria</taxon>
        <taxon>Pseudomonadati</taxon>
        <taxon>Pseudomonadota</taxon>
        <taxon>Gammaproteobacteria</taxon>
        <taxon>Pseudomonadales</taxon>
        <taxon>Pseudomonadaceae</taxon>
        <taxon>Stutzerimonas</taxon>
    </lineage>
</organism>
<dbReference type="RefSeq" id="WP_243605491.1">
    <property type="nucleotide sequence ID" value="NZ_JALGRD010000004.1"/>
</dbReference>
<evidence type="ECO:0000256" key="2">
    <source>
        <dbReference type="SAM" id="Phobius"/>
    </source>
</evidence>
<feature type="transmembrane region" description="Helical" evidence="2">
    <location>
        <begin position="30"/>
        <end position="46"/>
    </location>
</feature>